<dbReference type="Pfam" id="PF00226">
    <property type="entry name" value="DnaJ"/>
    <property type="match status" value="1"/>
</dbReference>
<evidence type="ECO:0000256" key="4">
    <source>
        <dbReference type="ARBA" id="ARBA00023136"/>
    </source>
</evidence>
<feature type="transmembrane region" description="Helical" evidence="6">
    <location>
        <begin position="121"/>
        <end position="143"/>
    </location>
</feature>
<evidence type="ECO:0000259" key="7">
    <source>
        <dbReference type="PROSITE" id="PS50076"/>
    </source>
</evidence>
<organism evidence="8">
    <name type="scientific">Cladocopium goreaui</name>
    <dbReference type="NCBI Taxonomy" id="2562237"/>
    <lineage>
        <taxon>Eukaryota</taxon>
        <taxon>Sar</taxon>
        <taxon>Alveolata</taxon>
        <taxon>Dinophyceae</taxon>
        <taxon>Suessiales</taxon>
        <taxon>Symbiodiniaceae</taxon>
        <taxon>Cladocopium</taxon>
    </lineage>
</organism>
<evidence type="ECO:0000313" key="9">
    <source>
        <dbReference type="EMBL" id="CAL1152704.1"/>
    </source>
</evidence>
<dbReference type="GO" id="GO:0016020">
    <property type="term" value="C:membrane"/>
    <property type="evidence" value="ECO:0007669"/>
    <property type="project" value="UniProtKB-SubCell"/>
</dbReference>
<dbReference type="Pfam" id="PF03151">
    <property type="entry name" value="TPT"/>
    <property type="match status" value="1"/>
</dbReference>
<dbReference type="Gene3D" id="1.10.287.110">
    <property type="entry name" value="DnaJ domain"/>
    <property type="match status" value="1"/>
</dbReference>
<feature type="compositionally biased region" description="Polar residues" evidence="5">
    <location>
        <begin position="540"/>
        <end position="551"/>
    </location>
</feature>
<feature type="compositionally biased region" description="Basic and acidic residues" evidence="5">
    <location>
        <begin position="614"/>
        <end position="628"/>
    </location>
</feature>
<dbReference type="EMBL" id="CAMXCT030002613">
    <property type="protein sequence ID" value="CAL4786641.1"/>
    <property type="molecule type" value="Genomic_DNA"/>
</dbReference>
<evidence type="ECO:0000313" key="8">
    <source>
        <dbReference type="EMBL" id="CAI3999329.1"/>
    </source>
</evidence>
<comment type="caution">
    <text evidence="8">The sequence shown here is derived from an EMBL/GenBank/DDBJ whole genome shotgun (WGS) entry which is preliminary data.</text>
</comment>
<feature type="transmembrane region" description="Helical" evidence="6">
    <location>
        <begin position="318"/>
        <end position="342"/>
    </location>
</feature>
<evidence type="ECO:0000256" key="3">
    <source>
        <dbReference type="ARBA" id="ARBA00022989"/>
    </source>
</evidence>
<evidence type="ECO:0000313" key="10">
    <source>
        <dbReference type="EMBL" id="CAL4786641.1"/>
    </source>
</evidence>
<dbReference type="EMBL" id="CAMXCT010002613">
    <property type="protein sequence ID" value="CAI3999329.1"/>
    <property type="molecule type" value="Genomic_DNA"/>
</dbReference>
<evidence type="ECO:0000256" key="5">
    <source>
        <dbReference type="SAM" id="MobiDB-lite"/>
    </source>
</evidence>
<feature type="domain" description="J" evidence="7">
    <location>
        <begin position="753"/>
        <end position="819"/>
    </location>
</feature>
<dbReference type="EMBL" id="CAMXCT020002613">
    <property type="protein sequence ID" value="CAL1152704.1"/>
    <property type="molecule type" value="Genomic_DNA"/>
</dbReference>
<protein>
    <submittedName>
        <fullName evidence="10">Sugar phosphate/phosphate translocator</fullName>
    </submittedName>
</protein>
<dbReference type="InterPro" id="IPR004853">
    <property type="entry name" value="Sugar_P_trans_dom"/>
</dbReference>
<feature type="transmembrane region" description="Helical" evidence="6">
    <location>
        <begin position="89"/>
        <end position="109"/>
    </location>
</feature>
<sequence>MGSLTADELAAQVVHAHCQQKLDAAREQLETVWEEVLQQVVQMEFVSSLADAVKARADEGSGCGKHVATEHGEAAPLAARVHHTKRSEFLFYLFLPAVVITLSTSLIRINQMLMAKEHFPYPFVLVILHCYFCTLFALILLWLRPGLFPALRDPDKKVELSLRCYITSILPIALCFTVSLVLSNLAYKYCTVAFLQMIKEGNIMVIFAMTYAFGIETFEWTKLGILLVMLFATWSCVDGELNFNIAGFLVQVTAGVCEATKTILQSLLLAGKGFKLDPMSMVLTLMPMCGLLLSGVLIFHILLLPLNFVKLPSWDEVWVWRVLLAASICNAFVLNVAIAVFLKYLSPVVYVLTGNIKDIVVVCMSAFLIGEPISSLQILGFSTQVLCVFAWTSYKHNGQLVPKELLLEAFEAARNTLALVEATLRLNATGNTVTPLVQRLVFQASVLEEAFLVRQSIMQAVLEGKFDDIELWAEQAQTLGEDLHLELAYADRLRQASQQTSKSSSSSWSTGSPDDDAAGDHGRGTTREEHCKDTSKHSWDCSTTHPHSPQSAEPTPRPEPAEPAEQQRRDPAPYAASGVQLKHAKWRAAERPAEGPFPESKRCFPESASFPRFTEYEQRRAKERRSPEADWDYLQAKAEQQRYTAFQPTKGPRPGRPASAPARGREREPAGAGRAAVHAAHAAHATAQRTATRAKAQSLFGSWWKSWMGAAKDPPSDFPRDVPGDRGDRGDRAGRRPREEQGRLVSKVECRESDLMILGFARTAKPTPEELKKAYKVMAMRWHPDRPHNRDKNSEATANFRTVKAAYDHLTRSLPPAAR</sequence>
<dbReference type="Proteomes" id="UP001152797">
    <property type="component" value="Unassembled WGS sequence"/>
</dbReference>
<dbReference type="AlphaFoldDB" id="A0A9P1CW10"/>
<evidence type="ECO:0000256" key="1">
    <source>
        <dbReference type="ARBA" id="ARBA00004141"/>
    </source>
</evidence>
<keyword evidence="2 6" id="KW-0812">Transmembrane</keyword>
<keyword evidence="3 6" id="KW-1133">Transmembrane helix</keyword>
<dbReference type="SUPFAM" id="SSF46565">
    <property type="entry name" value="Chaperone J-domain"/>
    <property type="match status" value="1"/>
</dbReference>
<dbReference type="CDD" id="cd06257">
    <property type="entry name" value="DnaJ"/>
    <property type="match status" value="1"/>
</dbReference>
<dbReference type="PANTHER" id="PTHR11132">
    <property type="entry name" value="SOLUTE CARRIER FAMILY 35"/>
    <property type="match status" value="1"/>
</dbReference>
<dbReference type="InterPro" id="IPR001623">
    <property type="entry name" value="DnaJ_domain"/>
</dbReference>
<feature type="compositionally biased region" description="Basic and acidic residues" evidence="5">
    <location>
        <begin position="714"/>
        <end position="745"/>
    </location>
</feature>
<feature type="compositionally biased region" description="Basic and acidic residues" evidence="5">
    <location>
        <begin position="518"/>
        <end position="539"/>
    </location>
</feature>
<feature type="region of interest" description="Disordered" evidence="5">
    <location>
        <begin position="710"/>
        <end position="745"/>
    </location>
</feature>
<keyword evidence="4 6" id="KW-0472">Membrane</keyword>
<dbReference type="InterPro" id="IPR050186">
    <property type="entry name" value="TPT_transporter"/>
</dbReference>
<evidence type="ECO:0000256" key="2">
    <source>
        <dbReference type="ARBA" id="ARBA00022692"/>
    </source>
</evidence>
<evidence type="ECO:0000313" key="11">
    <source>
        <dbReference type="Proteomes" id="UP001152797"/>
    </source>
</evidence>
<feature type="compositionally biased region" description="Basic and acidic residues" evidence="5">
    <location>
        <begin position="587"/>
        <end position="604"/>
    </location>
</feature>
<feature type="transmembrane region" description="Helical" evidence="6">
    <location>
        <begin position="282"/>
        <end position="306"/>
    </location>
</feature>
<feature type="transmembrane region" description="Helical" evidence="6">
    <location>
        <begin position="349"/>
        <end position="369"/>
    </location>
</feature>
<name>A0A9P1CW10_9DINO</name>
<feature type="compositionally biased region" description="Low complexity" evidence="5">
    <location>
        <begin position="497"/>
        <end position="512"/>
    </location>
</feature>
<feature type="transmembrane region" description="Helical" evidence="6">
    <location>
        <begin position="164"/>
        <end position="187"/>
    </location>
</feature>
<gene>
    <name evidence="8" type="ORF">C1SCF055_LOCUS25545</name>
</gene>
<evidence type="ECO:0000256" key="6">
    <source>
        <dbReference type="SAM" id="Phobius"/>
    </source>
</evidence>
<dbReference type="InterPro" id="IPR036869">
    <property type="entry name" value="J_dom_sf"/>
</dbReference>
<feature type="region of interest" description="Disordered" evidence="5">
    <location>
        <begin position="496"/>
        <end position="695"/>
    </location>
</feature>
<keyword evidence="11" id="KW-1185">Reference proteome</keyword>
<proteinExistence type="predicted"/>
<dbReference type="OrthoDB" id="6418713at2759"/>
<feature type="compositionally biased region" description="Low complexity" evidence="5">
    <location>
        <begin position="670"/>
        <end position="695"/>
    </location>
</feature>
<dbReference type="SMART" id="SM00271">
    <property type="entry name" value="DnaJ"/>
    <property type="match status" value="1"/>
</dbReference>
<reference evidence="8" key="1">
    <citation type="submission" date="2022-10" db="EMBL/GenBank/DDBJ databases">
        <authorList>
            <person name="Chen Y."/>
            <person name="Dougan E. K."/>
            <person name="Chan C."/>
            <person name="Rhodes N."/>
            <person name="Thang M."/>
        </authorList>
    </citation>
    <scope>NUCLEOTIDE SEQUENCE</scope>
</reference>
<dbReference type="PROSITE" id="PS50076">
    <property type="entry name" value="DNAJ_2"/>
    <property type="match status" value="1"/>
</dbReference>
<reference evidence="9" key="2">
    <citation type="submission" date="2024-04" db="EMBL/GenBank/DDBJ databases">
        <authorList>
            <person name="Chen Y."/>
            <person name="Shah S."/>
            <person name="Dougan E. K."/>
            <person name="Thang M."/>
            <person name="Chan C."/>
        </authorList>
    </citation>
    <scope>NUCLEOTIDE SEQUENCE [LARGE SCALE GENOMIC DNA]</scope>
</reference>
<accession>A0A9P1CW10</accession>
<comment type="subcellular location">
    <subcellularLocation>
        <location evidence="1">Membrane</location>
        <topology evidence="1">Multi-pass membrane protein</topology>
    </subcellularLocation>
</comment>